<gene>
    <name evidence="2" type="ORF">SAMN04488044_1035</name>
</gene>
<keyword evidence="1" id="KW-1133">Transmembrane helix</keyword>
<accession>A0A1M5KPB7</accession>
<name>A0A1M5KPB7_9RHOB</name>
<organism evidence="2 3">
    <name type="scientific">Cognatishimia maritima</name>
    <dbReference type="NCBI Taxonomy" id="870908"/>
    <lineage>
        <taxon>Bacteria</taxon>
        <taxon>Pseudomonadati</taxon>
        <taxon>Pseudomonadota</taxon>
        <taxon>Alphaproteobacteria</taxon>
        <taxon>Rhodobacterales</taxon>
        <taxon>Paracoccaceae</taxon>
        <taxon>Cognatishimia</taxon>
    </lineage>
</organism>
<reference evidence="3" key="1">
    <citation type="submission" date="2016-11" db="EMBL/GenBank/DDBJ databases">
        <authorList>
            <person name="Varghese N."/>
            <person name="Submissions S."/>
        </authorList>
    </citation>
    <scope>NUCLEOTIDE SEQUENCE [LARGE SCALE GENOMIC DNA]</scope>
    <source>
        <strain evidence="3">DSM 28223</strain>
    </source>
</reference>
<feature type="transmembrane region" description="Helical" evidence="1">
    <location>
        <begin position="67"/>
        <end position="93"/>
    </location>
</feature>
<evidence type="ECO:0000313" key="2">
    <source>
        <dbReference type="EMBL" id="SHG54644.1"/>
    </source>
</evidence>
<feature type="transmembrane region" description="Helical" evidence="1">
    <location>
        <begin position="152"/>
        <end position="179"/>
    </location>
</feature>
<keyword evidence="1" id="KW-0472">Membrane</keyword>
<dbReference type="RefSeq" id="WP_072791296.1">
    <property type="nucleotide sequence ID" value="NZ_FQWM01000001.1"/>
</dbReference>
<sequence length="210" mass="22554">MSTRWIGALALYALLLGGGFLIGNASPMWLHVPGEDSGPFGWMTLVVAGLFLVTSAIPFVPGAEIGFGLMMVFGARIAVLVYLCMVAALWLAFAVGHLVPLSLLTRIFTALHLKRAAFFVRQAEEMTGAERRSFLTQNVPGRYLPLLLRYRYLAIAVLFNIPGNAVLGGGGGIALFAGMSRLYSPVWFCVATALAVAPVPILFLLFGVHL</sequence>
<dbReference type="OrthoDB" id="6369004at2"/>
<dbReference type="Proteomes" id="UP000184211">
    <property type="component" value="Unassembled WGS sequence"/>
</dbReference>
<dbReference type="EMBL" id="FQWM01000001">
    <property type="protein sequence ID" value="SHG54644.1"/>
    <property type="molecule type" value="Genomic_DNA"/>
</dbReference>
<protein>
    <recommendedName>
        <fullName evidence="4">SNARE associated Golgi protein</fullName>
    </recommendedName>
</protein>
<dbReference type="STRING" id="870908.SAMN04488044_1035"/>
<keyword evidence="1" id="KW-0812">Transmembrane</keyword>
<feature type="transmembrane region" description="Helical" evidence="1">
    <location>
        <begin position="41"/>
        <end position="60"/>
    </location>
</feature>
<evidence type="ECO:0008006" key="4">
    <source>
        <dbReference type="Google" id="ProtNLM"/>
    </source>
</evidence>
<evidence type="ECO:0000313" key="3">
    <source>
        <dbReference type="Proteomes" id="UP000184211"/>
    </source>
</evidence>
<dbReference type="AlphaFoldDB" id="A0A1M5KPB7"/>
<proteinExistence type="predicted"/>
<feature type="transmembrane region" description="Helical" evidence="1">
    <location>
        <begin position="186"/>
        <end position="208"/>
    </location>
</feature>
<keyword evidence="3" id="KW-1185">Reference proteome</keyword>
<evidence type="ECO:0000256" key="1">
    <source>
        <dbReference type="SAM" id="Phobius"/>
    </source>
</evidence>